<sequence length="98" mass="11244">MLKIDQIIEKIAQLVKNEIGSDYKLFLFGSRTRETYDPKADIDIGILSENPLRARQMNAIKEKIDQIPTLLKIDFVDFGVVSEDFKTVAMENAREINI</sequence>
<dbReference type="InterPro" id="IPR043519">
    <property type="entry name" value="NT_sf"/>
</dbReference>
<reference evidence="2" key="1">
    <citation type="submission" date="2018-05" db="EMBL/GenBank/DDBJ databases">
        <authorList>
            <person name="Lanie J.A."/>
            <person name="Ng W.-L."/>
            <person name="Kazmierczak K.M."/>
            <person name="Andrzejewski T.M."/>
            <person name="Davidsen T.M."/>
            <person name="Wayne K.J."/>
            <person name="Tettelin H."/>
            <person name="Glass J.I."/>
            <person name="Rusch D."/>
            <person name="Podicherti R."/>
            <person name="Tsui H.-C.T."/>
            <person name="Winkler M.E."/>
        </authorList>
    </citation>
    <scope>NUCLEOTIDE SEQUENCE</scope>
</reference>
<organism evidence="2">
    <name type="scientific">marine metagenome</name>
    <dbReference type="NCBI Taxonomy" id="408172"/>
    <lineage>
        <taxon>unclassified sequences</taxon>
        <taxon>metagenomes</taxon>
        <taxon>ecological metagenomes</taxon>
    </lineage>
</organism>
<dbReference type="SUPFAM" id="SSF81301">
    <property type="entry name" value="Nucleotidyltransferase"/>
    <property type="match status" value="1"/>
</dbReference>
<evidence type="ECO:0000259" key="1">
    <source>
        <dbReference type="Pfam" id="PF01909"/>
    </source>
</evidence>
<protein>
    <recommendedName>
        <fullName evidence="1">Polymerase nucleotidyl transferase domain-containing protein</fullName>
    </recommendedName>
</protein>
<dbReference type="CDD" id="cd05403">
    <property type="entry name" value="NT_KNTase_like"/>
    <property type="match status" value="1"/>
</dbReference>
<dbReference type="GO" id="GO:0016779">
    <property type="term" value="F:nucleotidyltransferase activity"/>
    <property type="evidence" value="ECO:0007669"/>
    <property type="project" value="InterPro"/>
</dbReference>
<accession>A0A382PU92</accession>
<proteinExistence type="predicted"/>
<gene>
    <name evidence="2" type="ORF">METZ01_LOCUS329062</name>
</gene>
<dbReference type="Pfam" id="PF01909">
    <property type="entry name" value="NTP_transf_2"/>
    <property type="match status" value="1"/>
</dbReference>
<dbReference type="AlphaFoldDB" id="A0A382PU92"/>
<dbReference type="InterPro" id="IPR002934">
    <property type="entry name" value="Polymerase_NTP_transf_dom"/>
</dbReference>
<feature type="domain" description="Polymerase nucleotidyl transferase" evidence="1">
    <location>
        <begin position="8"/>
        <end position="67"/>
    </location>
</feature>
<dbReference type="EMBL" id="UINC01109406">
    <property type="protein sequence ID" value="SVC76208.1"/>
    <property type="molecule type" value="Genomic_DNA"/>
</dbReference>
<name>A0A382PU92_9ZZZZ</name>
<dbReference type="Gene3D" id="3.30.460.10">
    <property type="entry name" value="Beta Polymerase, domain 2"/>
    <property type="match status" value="1"/>
</dbReference>
<evidence type="ECO:0000313" key="2">
    <source>
        <dbReference type="EMBL" id="SVC76208.1"/>
    </source>
</evidence>